<proteinExistence type="predicted"/>
<evidence type="ECO:0000313" key="2">
    <source>
        <dbReference type="EMBL" id="RXK53475.1"/>
    </source>
</evidence>
<sequence length="276" mass="30682">MAARHAVFASHVARTYRRGFSTLGCPALGLPEAWALARRFGVDAIELRMLQGAVDLPALWAQQGLGPAALAARIRSLGASVAVLDTSFHLIGHTAEEREKLLAHAVFAEACEVPFLRVFDGGARADDEELGTALRTLRWWHEWRDRGALHVDLIVETHDSLLRAAPLSRLLAAEPRCRLLWDAHHTWKRGGESLATTWAAISRHTAHVHVKDSVAIMGREFRYVLPGFGEFPMSELRTLLTRDGFSGVVCLEWERGWIPELPPLEEVLAAANNGWW</sequence>
<name>A0A4Q1C583_9BACT</name>
<dbReference type="Proteomes" id="UP000290218">
    <property type="component" value="Unassembled WGS sequence"/>
</dbReference>
<dbReference type="InterPro" id="IPR050312">
    <property type="entry name" value="IolE/XylAMocC-like"/>
</dbReference>
<protein>
    <submittedName>
        <fullName evidence="2">Sugar phosphate isomerase/epimerase</fullName>
    </submittedName>
</protein>
<dbReference type="Pfam" id="PF01261">
    <property type="entry name" value="AP_endonuc_2"/>
    <property type="match status" value="1"/>
</dbReference>
<gene>
    <name evidence="2" type="ORF">ESB00_17435</name>
</gene>
<comment type="caution">
    <text evidence="2">The sequence shown here is derived from an EMBL/GenBank/DDBJ whole genome shotgun (WGS) entry which is preliminary data.</text>
</comment>
<keyword evidence="3" id="KW-1185">Reference proteome</keyword>
<dbReference type="RefSeq" id="WP_129049152.1">
    <property type="nucleotide sequence ID" value="NZ_SDHX01000002.1"/>
</dbReference>
<dbReference type="OrthoDB" id="3185623at2"/>
<dbReference type="SUPFAM" id="SSF51658">
    <property type="entry name" value="Xylose isomerase-like"/>
    <property type="match status" value="1"/>
</dbReference>
<evidence type="ECO:0000259" key="1">
    <source>
        <dbReference type="Pfam" id="PF01261"/>
    </source>
</evidence>
<feature type="domain" description="Xylose isomerase-like TIM barrel" evidence="1">
    <location>
        <begin position="35"/>
        <end position="262"/>
    </location>
</feature>
<dbReference type="GO" id="GO:0016853">
    <property type="term" value="F:isomerase activity"/>
    <property type="evidence" value="ECO:0007669"/>
    <property type="project" value="UniProtKB-KW"/>
</dbReference>
<keyword evidence="2" id="KW-0413">Isomerase</keyword>
<organism evidence="2 3">
    <name type="scientific">Oleiharenicola lentus</name>
    <dbReference type="NCBI Taxonomy" id="2508720"/>
    <lineage>
        <taxon>Bacteria</taxon>
        <taxon>Pseudomonadati</taxon>
        <taxon>Verrucomicrobiota</taxon>
        <taxon>Opitutia</taxon>
        <taxon>Opitutales</taxon>
        <taxon>Opitutaceae</taxon>
        <taxon>Oleiharenicola</taxon>
    </lineage>
</organism>
<reference evidence="2 3" key="1">
    <citation type="submission" date="2019-01" db="EMBL/GenBank/DDBJ databases">
        <title>Lacunisphaera sp. strain TWA-58.</title>
        <authorList>
            <person name="Chen W.-M."/>
        </authorList>
    </citation>
    <scope>NUCLEOTIDE SEQUENCE [LARGE SCALE GENOMIC DNA]</scope>
    <source>
        <strain evidence="2 3">TWA-58</strain>
    </source>
</reference>
<evidence type="ECO:0000313" key="3">
    <source>
        <dbReference type="Proteomes" id="UP000290218"/>
    </source>
</evidence>
<dbReference type="AlphaFoldDB" id="A0A4Q1C583"/>
<accession>A0A4Q1C583</accession>
<dbReference type="EMBL" id="SDHX01000002">
    <property type="protein sequence ID" value="RXK53475.1"/>
    <property type="molecule type" value="Genomic_DNA"/>
</dbReference>
<dbReference type="InterPro" id="IPR013022">
    <property type="entry name" value="Xyl_isomerase-like_TIM-brl"/>
</dbReference>
<dbReference type="Gene3D" id="3.20.20.150">
    <property type="entry name" value="Divalent-metal-dependent TIM barrel enzymes"/>
    <property type="match status" value="1"/>
</dbReference>
<dbReference type="PANTHER" id="PTHR12110">
    <property type="entry name" value="HYDROXYPYRUVATE ISOMERASE"/>
    <property type="match status" value="1"/>
</dbReference>
<dbReference type="InterPro" id="IPR036237">
    <property type="entry name" value="Xyl_isomerase-like_sf"/>
</dbReference>